<feature type="region of interest" description="Disordered" evidence="3">
    <location>
        <begin position="502"/>
        <end position="560"/>
    </location>
</feature>
<name>A0AAN7UU88_9PEZI</name>
<dbReference type="InterPro" id="IPR036873">
    <property type="entry name" value="Rhodanese-like_dom_sf"/>
</dbReference>
<feature type="compositionally biased region" description="Basic and acidic residues" evidence="3">
    <location>
        <begin position="896"/>
        <end position="912"/>
    </location>
</feature>
<feature type="compositionally biased region" description="Low complexity" evidence="3">
    <location>
        <begin position="930"/>
        <end position="946"/>
    </location>
</feature>
<evidence type="ECO:0000313" key="7">
    <source>
        <dbReference type="Proteomes" id="UP001305414"/>
    </source>
</evidence>
<feature type="compositionally biased region" description="Polar residues" evidence="3">
    <location>
        <begin position="502"/>
        <end position="542"/>
    </location>
</feature>
<feature type="domain" description="Rhodanese" evidence="5">
    <location>
        <begin position="647"/>
        <end position="761"/>
    </location>
</feature>
<dbReference type="AlphaFoldDB" id="A0AAN7UU88"/>
<feature type="region of interest" description="Disordered" evidence="3">
    <location>
        <begin position="310"/>
        <end position="333"/>
    </location>
</feature>
<evidence type="ECO:0000313" key="6">
    <source>
        <dbReference type="EMBL" id="KAK5627679.1"/>
    </source>
</evidence>
<sequence length="1003" mass="111677">MTDFNNLPFVTISSRQPSDENGFSSGDSAYGSSLGDSKPPSATHDISRVNYHVKHLPDFAKALEDSATRAFPNRGSSQRYRKVCVLLLHWDSDDLFVLPELEDLETCFQHDYNFEAERFTIPSGNAHLELMLKIGAMIKDHESTDTLLVVYYAGHARIDDNRQSVWCASRNPGSSWSAIQTLLERSLSDALILLDCCAGAASATFPTSSSITETISASSWDAIAPSPGRYSFSATLLEVLQEWKRKTFSVAMLHAEILARLKHPRPERRNGSHFEERTTPVHFMMTANHRAPSIELCRINNDTVPPPLPFGSTSGRSSFAEGRASPEEIIGSEPNETVPHVMVSLALEDDQTLNIEDWERWLANFPALAKYVQVQGVFKSHSTLLLLSLPVMVWDMLPDNPACNFIAFIRSNNLVAQRQGKKSAQESWILTPPNSEIESDRDSIYSGTTTVTMDPLESLGAMNLPMMDRINENVDKPKPRWPGIQADTVLTTRPPVESHIQQQRSSISVPQSSMKGIQSSLANAARRISNTSNAQQSDTARSLQLAAKAVHQSPSPPTLPAHVEKRLEEYFMDNPKPAVGVRDFLASTLRIETADVDRWFRHRREQQEVSKKLQSLWMKSQNHTQHSKDGARMILPGHLNTLLEMFPTGQIVVIDLRPNASYQRSHIHGAINFRAPASFVSRASIEMIERSLTDEASRSSFDKWYTSKCVVFYDKVVEYPWEAPVAEAFFRKFKSKHWPGQVFVLKGHYIEFSESFDKYIVGANTTDKAIKYLASLQDVSWEKSEEDRVHTTELQLAVKSERQEATDREQQALEVEFWRAFPALYGQAQNRQPDDNWTIKAPLVAHLERGIAKMEHEAGLSRSSTTPLSASESHGNNSGGDGALGSGPPQYTRYPSESHDSSGKGYAQKEPEGDCNAYHHQPHHLNSWQSSEPTLHKSSSSSTLKGKASDDPISGNLGTTRIASIPVAMMGSSTGPAQSDRRGVASIITRIIRSGKPDVPSSR</sequence>
<feature type="DNA-binding region" description="Homeobox" evidence="1">
    <location>
        <begin position="569"/>
        <end position="611"/>
    </location>
</feature>
<dbReference type="InterPro" id="IPR001356">
    <property type="entry name" value="HD"/>
</dbReference>
<dbReference type="Pfam" id="PF00046">
    <property type="entry name" value="Homeodomain"/>
    <property type="match status" value="1"/>
</dbReference>
<reference evidence="6 7" key="1">
    <citation type="submission" date="2023-10" db="EMBL/GenBank/DDBJ databases">
        <title>Draft genome sequence of Xylaria bambusicola isolate GMP-LS, the root and basal stem rot pathogen of sugarcane in Indonesia.</title>
        <authorList>
            <person name="Selvaraj P."/>
            <person name="Muralishankar V."/>
            <person name="Muruganantham S."/>
            <person name="Sp S."/>
            <person name="Haryani S."/>
            <person name="Lau K.J.X."/>
            <person name="Naqvi N.I."/>
        </authorList>
    </citation>
    <scope>NUCLEOTIDE SEQUENCE [LARGE SCALE GENOMIC DNA]</scope>
    <source>
        <strain evidence="6">GMP-LS</strain>
    </source>
</reference>
<dbReference type="Pfam" id="PF00581">
    <property type="entry name" value="Rhodanese"/>
    <property type="match status" value="1"/>
</dbReference>
<dbReference type="InterPro" id="IPR009057">
    <property type="entry name" value="Homeodomain-like_sf"/>
</dbReference>
<keyword evidence="1 2" id="KW-0238">DNA-binding</keyword>
<dbReference type="Proteomes" id="UP001305414">
    <property type="component" value="Unassembled WGS sequence"/>
</dbReference>
<evidence type="ECO:0000259" key="4">
    <source>
        <dbReference type="PROSITE" id="PS50071"/>
    </source>
</evidence>
<feature type="compositionally biased region" description="Polar residues" evidence="3">
    <location>
        <begin position="861"/>
        <end position="876"/>
    </location>
</feature>
<keyword evidence="1 2" id="KW-0539">Nucleus</keyword>
<dbReference type="CDD" id="cd00086">
    <property type="entry name" value="homeodomain"/>
    <property type="match status" value="1"/>
</dbReference>
<evidence type="ECO:0000256" key="2">
    <source>
        <dbReference type="RuleBase" id="RU000682"/>
    </source>
</evidence>
<dbReference type="GO" id="GO:0003677">
    <property type="term" value="F:DNA binding"/>
    <property type="evidence" value="ECO:0007669"/>
    <property type="project" value="UniProtKB-UniRule"/>
</dbReference>
<dbReference type="Gene3D" id="3.40.250.10">
    <property type="entry name" value="Rhodanese-like domain"/>
    <property type="match status" value="1"/>
</dbReference>
<feature type="region of interest" description="Disordered" evidence="3">
    <location>
        <begin position="857"/>
        <end position="957"/>
    </location>
</feature>
<comment type="subcellular location">
    <subcellularLocation>
        <location evidence="1 2">Nucleus</location>
    </subcellularLocation>
</comment>
<accession>A0AAN7UU88</accession>
<feature type="region of interest" description="Disordered" evidence="3">
    <location>
        <begin position="12"/>
        <end position="42"/>
    </location>
</feature>
<keyword evidence="7" id="KW-1185">Reference proteome</keyword>
<dbReference type="EMBL" id="JAWHQM010000006">
    <property type="protein sequence ID" value="KAK5627679.1"/>
    <property type="molecule type" value="Genomic_DNA"/>
</dbReference>
<dbReference type="Gene3D" id="1.10.10.60">
    <property type="entry name" value="Homeodomain-like"/>
    <property type="match status" value="1"/>
</dbReference>
<dbReference type="SMART" id="SM00389">
    <property type="entry name" value="HOX"/>
    <property type="match status" value="1"/>
</dbReference>
<protein>
    <recommendedName>
        <fullName evidence="8">Homeobox domain-containing protein</fullName>
    </recommendedName>
</protein>
<proteinExistence type="predicted"/>
<organism evidence="6 7">
    <name type="scientific">Xylaria bambusicola</name>
    <dbReference type="NCBI Taxonomy" id="326684"/>
    <lineage>
        <taxon>Eukaryota</taxon>
        <taxon>Fungi</taxon>
        <taxon>Dikarya</taxon>
        <taxon>Ascomycota</taxon>
        <taxon>Pezizomycotina</taxon>
        <taxon>Sordariomycetes</taxon>
        <taxon>Xylariomycetidae</taxon>
        <taxon>Xylariales</taxon>
        <taxon>Xylariaceae</taxon>
        <taxon>Xylaria</taxon>
    </lineage>
</organism>
<evidence type="ECO:0000259" key="5">
    <source>
        <dbReference type="PROSITE" id="PS50206"/>
    </source>
</evidence>
<comment type="caution">
    <text evidence="6">The sequence shown here is derived from an EMBL/GenBank/DDBJ whole genome shotgun (WGS) entry which is preliminary data.</text>
</comment>
<dbReference type="InterPro" id="IPR001763">
    <property type="entry name" value="Rhodanese-like_dom"/>
</dbReference>
<dbReference type="SUPFAM" id="SSF52821">
    <property type="entry name" value="Rhodanese/Cell cycle control phosphatase"/>
    <property type="match status" value="1"/>
</dbReference>
<dbReference type="PROSITE" id="PS50071">
    <property type="entry name" value="HOMEOBOX_2"/>
    <property type="match status" value="1"/>
</dbReference>
<dbReference type="PROSITE" id="PS50206">
    <property type="entry name" value="RHODANESE_3"/>
    <property type="match status" value="1"/>
</dbReference>
<evidence type="ECO:0000256" key="3">
    <source>
        <dbReference type="SAM" id="MobiDB-lite"/>
    </source>
</evidence>
<gene>
    <name evidence="6" type="ORF">RRF57_003394</name>
</gene>
<dbReference type="GO" id="GO:0005634">
    <property type="term" value="C:nucleus"/>
    <property type="evidence" value="ECO:0007669"/>
    <property type="project" value="UniProtKB-SubCell"/>
</dbReference>
<feature type="domain" description="Homeobox" evidence="4">
    <location>
        <begin position="567"/>
        <end position="610"/>
    </location>
</feature>
<evidence type="ECO:0000256" key="1">
    <source>
        <dbReference type="PROSITE-ProRule" id="PRU00108"/>
    </source>
</evidence>
<dbReference type="SUPFAM" id="SSF46689">
    <property type="entry name" value="Homeodomain-like"/>
    <property type="match status" value="1"/>
</dbReference>
<evidence type="ECO:0008006" key="8">
    <source>
        <dbReference type="Google" id="ProtNLM"/>
    </source>
</evidence>
<keyword evidence="1 2" id="KW-0371">Homeobox</keyword>
<feature type="compositionally biased region" description="Polar residues" evidence="3">
    <location>
        <begin position="12"/>
        <end position="35"/>
    </location>
</feature>